<dbReference type="AlphaFoldDB" id="A0A0D2LU38"/>
<dbReference type="GO" id="GO:0005524">
    <property type="term" value="F:ATP binding"/>
    <property type="evidence" value="ECO:0007669"/>
    <property type="project" value="UniProtKB-KW"/>
</dbReference>
<comment type="similarity">
    <text evidence="2">Belongs to the SNF2/RAD54 helicase family.</text>
</comment>
<name>A0A0D2LU38_9CHLO</name>
<keyword evidence="7" id="KW-0175">Coiled coil</keyword>
<dbReference type="InterPro" id="IPR014001">
    <property type="entry name" value="Helicase_ATP-bd"/>
</dbReference>
<dbReference type="PROSITE" id="PS51192">
    <property type="entry name" value="HELICASE_ATP_BIND_1"/>
    <property type="match status" value="1"/>
</dbReference>
<dbReference type="KEGG" id="mng:MNEG_12793"/>
<dbReference type="PANTHER" id="PTHR10799">
    <property type="entry name" value="SNF2/RAD54 HELICASE FAMILY"/>
    <property type="match status" value="1"/>
</dbReference>
<dbReference type="InterPro" id="IPR000330">
    <property type="entry name" value="SNF2_N"/>
</dbReference>
<evidence type="ECO:0000256" key="3">
    <source>
        <dbReference type="ARBA" id="ARBA00022741"/>
    </source>
</evidence>
<evidence type="ECO:0000259" key="9">
    <source>
        <dbReference type="PROSITE" id="PS51192"/>
    </source>
</evidence>
<evidence type="ECO:0000256" key="5">
    <source>
        <dbReference type="ARBA" id="ARBA00022806"/>
    </source>
</evidence>
<evidence type="ECO:0000259" key="10">
    <source>
        <dbReference type="PROSITE" id="PS51194"/>
    </source>
</evidence>
<dbReference type="SUPFAM" id="SSF52540">
    <property type="entry name" value="P-loop containing nucleoside triphosphate hydrolases"/>
    <property type="match status" value="2"/>
</dbReference>
<dbReference type="Proteomes" id="UP000054498">
    <property type="component" value="Unassembled WGS sequence"/>
</dbReference>
<dbReference type="Gene3D" id="3.40.50.300">
    <property type="entry name" value="P-loop containing nucleotide triphosphate hydrolases"/>
    <property type="match status" value="1"/>
</dbReference>
<evidence type="ECO:0000256" key="7">
    <source>
        <dbReference type="ARBA" id="ARBA00023054"/>
    </source>
</evidence>
<dbReference type="SMART" id="SM00490">
    <property type="entry name" value="HELICc"/>
    <property type="match status" value="1"/>
</dbReference>
<evidence type="ECO:0000256" key="6">
    <source>
        <dbReference type="ARBA" id="ARBA00022840"/>
    </source>
</evidence>
<dbReference type="Pfam" id="PF00271">
    <property type="entry name" value="Helicase_C"/>
    <property type="match status" value="1"/>
</dbReference>
<sequence>MGLGKTVQTIGLLAHLRANGIHGPFMILGPLSVLPNWVSEVERWCPSLPVVLYHGSRQERAEIRARSMPTGKAKTGTAGPTFPVIVTSFEIVMADIKALSKYNYKYIVVDEGHRLKNSNCRLLRELRTLDVQNKLLLTGTPLQNNLAELWSLLNYLLPDIFSNLADFESWFDIASSVVGGGEEDAELVAAEQRAAVVDKLHSLLKPFLLRRIKADVEIALPRKQELLLYAPMTALQKQLNQQLLERSLADEMARVADQEGGSTASLGKLNNVLMQMRKNCNHPDLITGPFSASTMYPSPEVLVEQCGKLALLQRLLDRLKAGGHKVLIFSQMTKMLDLIETYLEQRGERACRIDGSIAWQERQANIRDFNSDPKTWLFLLSTRAGGLGINLTSADTVIIYDSDWNPHQDLQAMDRCHRIGQHRPVLVFRLATAHSVEGKMLKRAGEKMALERLVIKKGVFKEVVDQSGVSGSMNAAELLELLKSDSSGDDVPQSGVVDEPTLDRLLDRTHLAEGKPLPYSPTGVGYEVVQACESTGLLSNVE</sequence>
<dbReference type="InterPro" id="IPR038718">
    <property type="entry name" value="SNF2-like_sf"/>
</dbReference>
<evidence type="ECO:0000313" key="11">
    <source>
        <dbReference type="EMBL" id="KIY95169.1"/>
    </source>
</evidence>
<dbReference type="RefSeq" id="XP_013894189.1">
    <property type="nucleotide sequence ID" value="XM_014038735.1"/>
</dbReference>
<evidence type="ECO:0000256" key="4">
    <source>
        <dbReference type="ARBA" id="ARBA00022801"/>
    </source>
</evidence>
<reference evidence="11 12" key="1">
    <citation type="journal article" date="2013" name="BMC Genomics">
        <title>Reconstruction of the lipid metabolism for the microalga Monoraphidium neglectum from its genome sequence reveals characteristics suitable for biofuel production.</title>
        <authorList>
            <person name="Bogen C."/>
            <person name="Al-Dilaimi A."/>
            <person name="Albersmeier A."/>
            <person name="Wichmann J."/>
            <person name="Grundmann M."/>
            <person name="Rupp O."/>
            <person name="Lauersen K.J."/>
            <person name="Blifernez-Klassen O."/>
            <person name="Kalinowski J."/>
            <person name="Goesmann A."/>
            <person name="Mussgnug J.H."/>
            <person name="Kruse O."/>
        </authorList>
    </citation>
    <scope>NUCLEOTIDE SEQUENCE [LARGE SCALE GENOMIC DNA]</scope>
    <source>
        <strain evidence="11 12">SAG 48.87</strain>
    </source>
</reference>
<dbReference type="InterPro" id="IPR049730">
    <property type="entry name" value="SNF2/RAD54-like_C"/>
</dbReference>
<evidence type="ECO:0000256" key="2">
    <source>
        <dbReference type="ARBA" id="ARBA00007025"/>
    </source>
</evidence>
<keyword evidence="4" id="KW-0378">Hydrolase</keyword>
<dbReference type="CDD" id="cd18793">
    <property type="entry name" value="SF2_C_SNF"/>
    <property type="match status" value="1"/>
</dbReference>
<dbReference type="PROSITE" id="PS51194">
    <property type="entry name" value="HELICASE_CTER"/>
    <property type="match status" value="1"/>
</dbReference>
<evidence type="ECO:0000256" key="8">
    <source>
        <dbReference type="ARBA" id="ARBA00023242"/>
    </source>
</evidence>
<dbReference type="EMBL" id="KK103657">
    <property type="protein sequence ID" value="KIY95169.1"/>
    <property type="molecule type" value="Genomic_DNA"/>
</dbReference>
<dbReference type="Pfam" id="PF00176">
    <property type="entry name" value="SNF2-rel_dom"/>
    <property type="match status" value="1"/>
</dbReference>
<keyword evidence="6" id="KW-0067">ATP-binding</keyword>
<dbReference type="InterPro" id="IPR001650">
    <property type="entry name" value="Helicase_C-like"/>
</dbReference>
<proteinExistence type="inferred from homology"/>
<accession>A0A0D2LU38</accession>
<keyword evidence="8" id="KW-0539">Nucleus</keyword>
<dbReference type="FunFam" id="3.40.50.10810:FF:000015">
    <property type="entry name" value="lymphoid-specific helicase isoform X1"/>
    <property type="match status" value="1"/>
</dbReference>
<feature type="domain" description="Helicase C-terminal" evidence="10">
    <location>
        <begin position="311"/>
        <end position="467"/>
    </location>
</feature>
<feature type="domain" description="Helicase ATP-binding" evidence="9">
    <location>
        <begin position="1"/>
        <end position="159"/>
    </location>
</feature>
<keyword evidence="5 11" id="KW-0347">Helicase</keyword>
<dbReference type="OrthoDB" id="5857104at2759"/>
<evidence type="ECO:0000313" key="12">
    <source>
        <dbReference type="Proteomes" id="UP000054498"/>
    </source>
</evidence>
<evidence type="ECO:0000256" key="1">
    <source>
        <dbReference type="ARBA" id="ARBA00004123"/>
    </source>
</evidence>
<comment type="subcellular location">
    <subcellularLocation>
        <location evidence="1">Nucleus</location>
    </subcellularLocation>
</comment>
<dbReference type="GO" id="GO:0004386">
    <property type="term" value="F:helicase activity"/>
    <property type="evidence" value="ECO:0007669"/>
    <property type="project" value="UniProtKB-KW"/>
</dbReference>
<dbReference type="GO" id="GO:0005634">
    <property type="term" value="C:nucleus"/>
    <property type="evidence" value="ECO:0007669"/>
    <property type="project" value="UniProtKB-SubCell"/>
</dbReference>
<dbReference type="GeneID" id="25730191"/>
<dbReference type="GO" id="GO:0016787">
    <property type="term" value="F:hydrolase activity"/>
    <property type="evidence" value="ECO:0007669"/>
    <property type="project" value="UniProtKB-KW"/>
</dbReference>
<dbReference type="SMART" id="SM00487">
    <property type="entry name" value="DEXDc"/>
    <property type="match status" value="1"/>
</dbReference>
<keyword evidence="12" id="KW-1185">Reference proteome</keyword>
<dbReference type="Gene3D" id="3.40.50.10810">
    <property type="entry name" value="Tandem AAA-ATPase domain"/>
    <property type="match status" value="1"/>
</dbReference>
<dbReference type="InterPro" id="IPR027417">
    <property type="entry name" value="P-loop_NTPase"/>
</dbReference>
<keyword evidence="3" id="KW-0547">Nucleotide-binding</keyword>
<gene>
    <name evidence="11" type="ORF">MNEG_12793</name>
</gene>
<organism evidence="11 12">
    <name type="scientific">Monoraphidium neglectum</name>
    <dbReference type="NCBI Taxonomy" id="145388"/>
    <lineage>
        <taxon>Eukaryota</taxon>
        <taxon>Viridiplantae</taxon>
        <taxon>Chlorophyta</taxon>
        <taxon>core chlorophytes</taxon>
        <taxon>Chlorophyceae</taxon>
        <taxon>CS clade</taxon>
        <taxon>Sphaeropleales</taxon>
        <taxon>Selenastraceae</taxon>
        <taxon>Monoraphidium</taxon>
    </lineage>
</organism>
<protein>
    <submittedName>
        <fullName evidence="11">Helicase, lymphoid-specific</fullName>
    </submittedName>
</protein>
<dbReference type="STRING" id="145388.A0A0D2LU38"/>